<evidence type="ECO:0000256" key="1">
    <source>
        <dbReference type="ARBA" id="ARBA00010617"/>
    </source>
</evidence>
<sequence>MVVLADYEAVQEAFVTKGDDFAGRPDQVIDKKFLFCENQGVINSNGASWKENRRQAISILRDFGMGKNVMEEQVKLSISEYLRFLSQIKDKSTVEMRWPIQIMECELYVTTGKSFRFHSSDHYLLT</sequence>
<name>A0AAN5D7Q2_9BILA</name>
<dbReference type="Proteomes" id="UP001328107">
    <property type="component" value="Unassembled WGS sequence"/>
</dbReference>
<dbReference type="InterPro" id="IPR036396">
    <property type="entry name" value="Cyt_P450_sf"/>
</dbReference>
<dbReference type="GO" id="GO:0016705">
    <property type="term" value="F:oxidoreductase activity, acting on paired donors, with incorporation or reduction of molecular oxygen"/>
    <property type="evidence" value="ECO:0007669"/>
    <property type="project" value="InterPro"/>
</dbReference>
<organism evidence="3 4">
    <name type="scientific">Pristionchus mayeri</name>
    <dbReference type="NCBI Taxonomy" id="1317129"/>
    <lineage>
        <taxon>Eukaryota</taxon>
        <taxon>Metazoa</taxon>
        <taxon>Ecdysozoa</taxon>
        <taxon>Nematoda</taxon>
        <taxon>Chromadorea</taxon>
        <taxon>Rhabditida</taxon>
        <taxon>Rhabditina</taxon>
        <taxon>Diplogasteromorpha</taxon>
        <taxon>Diplogasteroidea</taxon>
        <taxon>Neodiplogasteridae</taxon>
        <taxon>Pristionchus</taxon>
    </lineage>
</organism>
<dbReference type="GO" id="GO:0004497">
    <property type="term" value="F:monooxygenase activity"/>
    <property type="evidence" value="ECO:0007669"/>
    <property type="project" value="UniProtKB-KW"/>
</dbReference>
<dbReference type="PANTHER" id="PTHR24284">
    <property type="entry name" value="CYTOCHROME P450 FAMILY"/>
    <property type="match status" value="1"/>
</dbReference>
<dbReference type="Pfam" id="PF00067">
    <property type="entry name" value="p450"/>
    <property type="match status" value="1"/>
</dbReference>
<keyword evidence="2" id="KW-0560">Oxidoreductase</keyword>
<dbReference type="AlphaFoldDB" id="A0AAN5D7Q2"/>
<dbReference type="PANTHER" id="PTHR24284:SF1">
    <property type="entry name" value="CYTOCHROME P450 FAMILY"/>
    <property type="match status" value="1"/>
</dbReference>
<evidence type="ECO:0000313" key="3">
    <source>
        <dbReference type="EMBL" id="GMR57174.1"/>
    </source>
</evidence>
<gene>
    <name evidence="3" type="ORF">PMAYCL1PPCAC_27370</name>
</gene>
<dbReference type="InterPro" id="IPR001128">
    <property type="entry name" value="Cyt_P450"/>
</dbReference>
<dbReference type="GO" id="GO:0020037">
    <property type="term" value="F:heme binding"/>
    <property type="evidence" value="ECO:0007669"/>
    <property type="project" value="InterPro"/>
</dbReference>
<accession>A0AAN5D7Q2</accession>
<dbReference type="EMBL" id="BTRK01000006">
    <property type="protein sequence ID" value="GMR57174.1"/>
    <property type="molecule type" value="Genomic_DNA"/>
</dbReference>
<dbReference type="SUPFAM" id="SSF48264">
    <property type="entry name" value="Cytochrome P450"/>
    <property type="match status" value="1"/>
</dbReference>
<comment type="caution">
    <text evidence="3">The sequence shown here is derived from an EMBL/GenBank/DDBJ whole genome shotgun (WGS) entry which is preliminary data.</text>
</comment>
<protein>
    <recommendedName>
        <fullName evidence="5">Cytochrome P450</fullName>
    </recommendedName>
</protein>
<keyword evidence="4" id="KW-1185">Reference proteome</keyword>
<evidence type="ECO:0008006" key="5">
    <source>
        <dbReference type="Google" id="ProtNLM"/>
    </source>
</evidence>
<evidence type="ECO:0000256" key="2">
    <source>
        <dbReference type="ARBA" id="ARBA00023033"/>
    </source>
</evidence>
<dbReference type="Gene3D" id="1.10.630.10">
    <property type="entry name" value="Cytochrome P450"/>
    <property type="match status" value="1"/>
</dbReference>
<proteinExistence type="inferred from homology"/>
<keyword evidence="2" id="KW-0503">Monooxygenase</keyword>
<dbReference type="GO" id="GO:0005506">
    <property type="term" value="F:iron ion binding"/>
    <property type="evidence" value="ECO:0007669"/>
    <property type="project" value="InterPro"/>
</dbReference>
<comment type="similarity">
    <text evidence="1">Belongs to the cytochrome P450 family.</text>
</comment>
<evidence type="ECO:0000313" key="4">
    <source>
        <dbReference type="Proteomes" id="UP001328107"/>
    </source>
</evidence>
<reference evidence="4" key="1">
    <citation type="submission" date="2022-10" db="EMBL/GenBank/DDBJ databases">
        <title>Genome assembly of Pristionchus species.</title>
        <authorList>
            <person name="Yoshida K."/>
            <person name="Sommer R.J."/>
        </authorList>
    </citation>
    <scope>NUCLEOTIDE SEQUENCE [LARGE SCALE GENOMIC DNA]</scope>
    <source>
        <strain evidence="4">RS5460</strain>
    </source>
</reference>